<gene>
    <name evidence="1" type="ORF">ABR72_05770</name>
</gene>
<accession>A0A0R2SWJ1</accession>
<evidence type="ECO:0000313" key="2">
    <source>
        <dbReference type="Proteomes" id="UP000051547"/>
    </source>
</evidence>
<dbReference type="Proteomes" id="UP000051547">
    <property type="component" value="Unassembled WGS sequence"/>
</dbReference>
<dbReference type="SUPFAM" id="SSF56954">
    <property type="entry name" value="Outer membrane efflux proteins (OEP)"/>
    <property type="match status" value="1"/>
</dbReference>
<dbReference type="InterPro" id="IPR010131">
    <property type="entry name" value="MdtP/NodT-like"/>
</dbReference>
<reference evidence="1 2" key="1">
    <citation type="submission" date="2015-10" db="EMBL/GenBank/DDBJ databases">
        <title>Metagenome-Assembled Genomes uncover a global brackish microbiome.</title>
        <authorList>
            <person name="Hugerth L.W."/>
            <person name="Larsson J."/>
            <person name="Alneberg J."/>
            <person name="Lindh M.V."/>
            <person name="Legrand C."/>
            <person name="Pinhassi J."/>
            <person name="Andersson A.F."/>
        </authorList>
    </citation>
    <scope>NUCLEOTIDE SEQUENCE [LARGE SCALE GENOMIC DNA]</scope>
    <source>
        <strain evidence="1">BACL4 MAG-120920-bin41</strain>
    </source>
</reference>
<proteinExistence type="predicted"/>
<evidence type="ECO:0000313" key="1">
    <source>
        <dbReference type="EMBL" id="KRO79316.1"/>
    </source>
</evidence>
<dbReference type="EMBL" id="LIBE01000381">
    <property type="protein sequence ID" value="KRO79316.1"/>
    <property type="molecule type" value="Genomic_DNA"/>
</dbReference>
<dbReference type="PANTHER" id="PTHR30203">
    <property type="entry name" value="OUTER MEMBRANE CATION EFFLUX PROTEIN"/>
    <property type="match status" value="1"/>
</dbReference>
<protein>
    <recommendedName>
        <fullName evidence="3">Transporter</fullName>
    </recommendedName>
</protein>
<comment type="caution">
    <text evidence="1">The sequence shown here is derived from an EMBL/GenBank/DDBJ whole genome shotgun (WGS) entry which is preliminary data.</text>
</comment>
<dbReference type="AlphaFoldDB" id="A0A0R2SWJ1"/>
<name>A0A0R2SWJ1_9GAMM</name>
<sequence length="580" mass="64267">MCRLFNILHSMAPLRILAILFAPLLLVACTNNAYEGRADSQSYAAIVSKAPLVPGMTEQIFIDDEDVAVLDGFASNQESYEFLAVEATSEVGAKIIGLGAALDLAFQHNDDYQAQKERLYLEALALTLDRYQFTPIFDGRGGAAYQWDNRDQFVNDMQALTGMSEAALVSQSEAINAQTSLGARYLLRSGGEIALNLTNNFTRFLTGGVSEANSSALIGSFTQPLLRGAGSAVAAETLLQAERDLLYQLRSFTRYRKQFAVNIASQYYSVLLNREAVINNFAGLNANNLQLERERAFQAEGLRTLLQVGRLEQSSLQLDLRWTSSITRYKRSLDNFKLLLGLTANDNIVLDSMEMTLIAETGMASPELSRDEAVELALQTRLDLYTQLDLVQDAARKIRVAANALRPGVDLTLAVSVPDGGNNTLGELDFEDAVYGAGLDFDLGLDRRIERNNYRRTLISYESARRAYLLASDNVKLDVIDAWRRMTEARKSFEINQTSVQINERRVEEAELRAELGLGDVQDTVDSQNDLTAARTELTRSIVNHNIAKLEFWRDVGLLYVRDDGSLEEGVTDNSAGQSL</sequence>
<dbReference type="PANTHER" id="PTHR30203:SF33">
    <property type="entry name" value="BLR4455 PROTEIN"/>
    <property type="match status" value="1"/>
</dbReference>
<dbReference type="PROSITE" id="PS51257">
    <property type="entry name" value="PROKAR_LIPOPROTEIN"/>
    <property type="match status" value="1"/>
</dbReference>
<dbReference type="GO" id="GO:0015562">
    <property type="term" value="F:efflux transmembrane transporter activity"/>
    <property type="evidence" value="ECO:0007669"/>
    <property type="project" value="InterPro"/>
</dbReference>
<organism evidence="1 2">
    <name type="scientific">OM182 bacterium BACL3 MAG-120920-bin41</name>
    <dbReference type="NCBI Taxonomy" id="1655580"/>
    <lineage>
        <taxon>Bacteria</taxon>
        <taxon>Pseudomonadati</taxon>
        <taxon>Pseudomonadota</taxon>
        <taxon>Gammaproteobacteria</taxon>
        <taxon>OMG group</taxon>
        <taxon>OM182 clade</taxon>
    </lineage>
</organism>
<evidence type="ECO:0008006" key="3">
    <source>
        <dbReference type="Google" id="ProtNLM"/>
    </source>
</evidence>
<dbReference type="Gene3D" id="1.20.1600.10">
    <property type="entry name" value="Outer membrane efflux proteins (OEP)"/>
    <property type="match status" value="1"/>
</dbReference>